<protein>
    <submittedName>
        <fullName evidence="1">Uncharacterized protein</fullName>
    </submittedName>
</protein>
<proteinExistence type="predicted"/>
<dbReference type="EMBL" id="CAWUOM010000025">
    <property type="protein sequence ID" value="CAK7266459.1"/>
    <property type="molecule type" value="Genomic_DNA"/>
</dbReference>
<gene>
    <name evidence="1" type="ORF">SEPCBS57363_002100</name>
</gene>
<reference evidence="1 2" key="1">
    <citation type="submission" date="2024-01" db="EMBL/GenBank/DDBJ databases">
        <authorList>
            <person name="Allen C."/>
            <person name="Tagirdzhanova G."/>
        </authorList>
    </citation>
    <scope>NUCLEOTIDE SEQUENCE [LARGE SCALE GENOMIC DNA]</scope>
    <source>
        <strain evidence="1 2">CBS 573.63</strain>
    </source>
</reference>
<sequence>MDSIASALKPIPALVWGERAIYELGVGIVCDDYMLVVDDAHFVDATRKLQSAGFRECSWSFGSVDPAFYQNNSVKEAIYGRIVHQYGNLDDKSARFFFPSPDDRATKVVLLPSSYAHVRPEKVLAGQSSEENIAFPSSALLLQSIVQTLVREPVEGMWTSTLSVWALSYLYGELMMDDNVMDSCEDESARAWFDAGIRRYDGGMDRTRTKRFGRKGYEGP</sequence>
<evidence type="ECO:0000313" key="2">
    <source>
        <dbReference type="Proteomes" id="UP001642501"/>
    </source>
</evidence>
<dbReference type="Proteomes" id="UP001642501">
    <property type="component" value="Unassembled WGS sequence"/>
</dbReference>
<organism evidence="1 2">
    <name type="scientific">Sporothrix epigloea</name>
    <dbReference type="NCBI Taxonomy" id="1892477"/>
    <lineage>
        <taxon>Eukaryota</taxon>
        <taxon>Fungi</taxon>
        <taxon>Dikarya</taxon>
        <taxon>Ascomycota</taxon>
        <taxon>Pezizomycotina</taxon>
        <taxon>Sordariomycetes</taxon>
        <taxon>Sordariomycetidae</taxon>
        <taxon>Ophiostomatales</taxon>
        <taxon>Ophiostomataceae</taxon>
        <taxon>Sporothrix</taxon>
    </lineage>
</organism>
<name>A0ABP0DF75_9PEZI</name>
<keyword evidence="2" id="KW-1185">Reference proteome</keyword>
<accession>A0ABP0DF75</accession>
<evidence type="ECO:0000313" key="1">
    <source>
        <dbReference type="EMBL" id="CAK7266459.1"/>
    </source>
</evidence>
<comment type="caution">
    <text evidence="1">The sequence shown here is derived from an EMBL/GenBank/DDBJ whole genome shotgun (WGS) entry which is preliminary data.</text>
</comment>